<dbReference type="SUPFAM" id="SSF53448">
    <property type="entry name" value="Nucleotide-diphospho-sugar transferases"/>
    <property type="match status" value="1"/>
</dbReference>
<dbReference type="EMBL" id="AGZN01000043">
    <property type="protein sequence ID" value="EKN20734.1"/>
    <property type="molecule type" value="Genomic_DNA"/>
</dbReference>
<dbReference type="Pfam" id="PF00535">
    <property type="entry name" value="Glycos_transf_2"/>
    <property type="match status" value="1"/>
</dbReference>
<comment type="caution">
    <text evidence="2">The sequence shown here is derived from an EMBL/GenBank/DDBJ whole genome shotgun (WGS) entry which is preliminary data.</text>
</comment>
<dbReference type="RefSeq" id="WP_005868278.1">
    <property type="nucleotide sequence ID" value="NZ_JH976491.1"/>
</dbReference>
<evidence type="ECO:0000259" key="1">
    <source>
        <dbReference type="Pfam" id="PF00535"/>
    </source>
</evidence>
<dbReference type="Gene3D" id="3.90.550.10">
    <property type="entry name" value="Spore Coat Polysaccharide Biosynthesis Protein SpsA, Chain A"/>
    <property type="match status" value="1"/>
</dbReference>
<dbReference type="GeneID" id="93525357"/>
<proteinExistence type="predicted"/>
<dbReference type="InterPro" id="IPR029044">
    <property type="entry name" value="Nucleotide-diphossugar_trans"/>
</dbReference>
<evidence type="ECO:0000313" key="3">
    <source>
        <dbReference type="Proteomes" id="UP000006262"/>
    </source>
</evidence>
<gene>
    <name evidence="2" type="ORF">HMPREF1059_04067</name>
</gene>
<dbReference type="InterPro" id="IPR001173">
    <property type="entry name" value="Glyco_trans_2-like"/>
</dbReference>
<evidence type="ECO:0000313" key="2">
    <source>
        <dbReference type="EMBL" id="EKN20734.1"/>
    </source>
</evidence>
<name>A0AAD2TL88_PARDI</name>
<dbReference type="AlphaFoldDB" id="A0AAD2TL88"/>
<dbReference type="CDD" id="cd00761">
    <property type="entry name" value="Glyco_tranf_GTA_type"/>
    <property type="match status" value="1"/>
</dbReference>
<accession>A0AAD2TL88</accession>
<protein>
    <recommendedName>
        <fullName evidence="1">Glycosyltransferase 2-like domain-containing protein</fullName>
    </recommendedName>
</protein>
<dbReference type="GO" id="GO:0016758">
    <property type="term" value="F:hexosyltransferase activity"/>
    <property type="evidence" value="ECO:0007669"/>
    <property type="project" value="UniProtKB-ARBA"/>
</dbReference>
<feature type="domain" description="Glycosyltransferase 2-like" evidence="1">
    <location>
        <begin position="3"/>
        <end position="141"/>
    </location>
</feature>
<dbReference type="Proteomes" id="UP000006262">
    <property type="component" value="Unassembled WGS sequence"/>
</dbReference>
<sequence>MISLITATYGRTEEVRTLLGSLARQSYKDFEFILVDQNPHFILREMVAEYASRLTIQYIRSEAKGLSLNRNIGLDYSRGEIVAFPDDDCFYEEDVLEKVIDVFQRQKDIVLVATAVKDAFDGRVWKVSERELISRNKTLRYCFSNNIFVRKTEARFDVRLGVGAYWGSGEESDYLWEILDEKDVGIFLRDTYINHPYIADVFVNIPKAYAYGLGFGALFKKEVVGRKHYAFLFRFIYYVLRSVGGCLLSRHTKYYYYTLRGRIMGFVTFPVSM</sequence>
<reference evidence="2 3" key="1">
    <citation type="submission" date="2012-02" db="EMBL/GenBank/DDBJ databases">
        <title>The Genome Sequence of Parabacteroides distasonis CL09T03C24.</title>
        <authorList>
            <consortium name="The Broad Institute Genome Sequencing Platform"/>
            <person name="Earl A."/>
            <person name="Ward D."/>
            <person name="Feldgarden M."/>
            <person name="Gevers D."/>
            <person name="Zitomersky N.L."/>
            <person name="Coyne M.J."/>
            <person name="Comstock L.E."/>
            <person name="Young S.K."/>
            <person name="Zeng Q."/>
            <person name="Gargeya S."/>
            <person name="Fitzgerald M."/>
            <person name="Haas B."/>
            <person name="Abouelleil A."/>
            <person name="Alvarado L."/>
            <person name="Arachchi H.M."/>
            <person name="Berlin A."/>
            <person name="Chapman S.B."/>
            <person name="Gearin G."/>
            <person name="Goldberg J."/>
            <person name="Griggs A."/>
            <person name="Gujja S."/>
            <person name="Hansen M."/>
            <person name="Heiman D."/>
            <person name="Howarth C."/>
            <person name="Larimer J."/>
            <person name="Lui A."/>
            <person name="MacDonald P.J.P."/>
            <person name="McCowen C."/>
            <person name="Montmayeur A."/>
            <person name="Murphy C."/>
            <person name="Neiman D."/>
            <person name="Pearson M."/>
            <person name="Priest M."/>
            <person name="Roberts A."/>
            <person name="Saif S."/>
            <person name="Shea T."/>
            <person name="Sisk P."/>
            <person name="Stolte C."/>
            <person name="Sykes S."/>
            <person name="Wortman J."/>
            <person name="Nusbaum C."/>
            <person name="Birren B."/>
        </authorList>
    </citation>
    <scope>NUCLEOTIDE SEQUENCE [LARGE SCALE GENOMIC DNA]</scope>
    <source>
        <strain evidence="2 3">CL09T03C24</strain>
    </source>
</reference>
<dbReference type="PANTHER" id="PTHR22916">
    <property type="entry name" value="GLYCOSYLTRANSFERASE"/>
    <property type="match status" value="1"/>
</dbReference>
<organism evidence="2 3">
    <name type="scientific">Parabacteroides distasonis CL09T03C24</name>
    <dbReference type="NCBI Taxonomy" id="999417"/>
    <lineage>
        <taxon>Bacteria</taxon>
        <taxon>Pseudomonadati</taxon>
        <taxon>Bacteroidota</taxon>
        <taxon>Bacteroidia</taxon>
        <taxon>Bacteroidales</taxon>
        <taxon>Tannerellaceae</taxon>
        <taxon>Parabacteroides</taxon>
    </lineage>
</organism>